<sequence>MMSDMFTIPEDLMHADLDVRIVPLTRPPNGITEAAAMHLVEAFKAQPANIRQRAGVLVRILALPPQLVMDIVGVQIKLKERASICALDEGVEHLIRLDPANCAISFVLRLWAGSNDTAWTRVVVEYALLTGIARIRCIVDAPTCDQAPENDSQVAKSSAAVLQPWTERMDRVIAALDSQTAFTRDMGKAGKSRLFDIVNGLVASE</sequence>
<dbReference type="EMBL" id="JANBUW010001476">
    <property type="protein sequence ID" value="KAJ2843263.1"/>
    <property type="molecule type" value="Genomic_DNA"/>
</dbReference>
<reference evidence="1" key="1">
    <citation type="submission" date="2022-07" db="EMBL/GenBank/DDBJ databases">
        <title>Phylogenomic reconstructions and comparative analyses of Kickxellomycotina fungi.</title>
        <authorList>
            <person name="Reynolds N.K."/>
            <person name="Stajich J.E."/>
            <person name="Barry K."/>
            <person name="Grigoriev I.V."/>
            <person name="Crous P."/>
            <person name="Smith M.E."/>
        </authorList>
    </citation>
    <scope>NUCLEOTIDE SEQUENCE</scope>
    <source>
        <strain evidence="1">NRRL 1566</strain>
    </source>
</reference>
<gene>
    <name evidence="1" type="ORF">IWW36_005620</name>
</gene>
<proteinExistence type="predicted"/>
<dbReference type="OrthoDB" id="205099at2759"/>
<evidence type="ECO:0000313" key="1">
    <source>
        <dbReference type="EMBL" id="KAJ2843263.1"/>
    </source>
</evidence>
<accession>A0A9W8I109</accession>
<comment type="caution">
    <text evidence="1">The sequence shown here is derived from an EMBL/GenBank/DDBJ whole genome shotgun (WGS) entry which is preliminary data.</text>
</comment>
<protein>
    <submittedName>
        <fullName evidence="1">Uncharacterized protein</fullName>
    </submittedName>
</protein>
<keyword evidence="2" id="KW-1185">Reference proteome</keyword>
<dbReference type="Proteomes" id="UP001139887">
    <property type="component" value="Unassembled WGS sequence"/>
</dbReference>
<dbReference type="AlphaFoldDB" id="A0A9W8I109"/>
<evidence type="ECO:0000313" key="2">
    <source>
        <dbReference type="Proteomes" id="UP001139887"/>
    </source>
</evidence>
<organism evidence="1 2">
    <name type="scientific">Coemansia brasiliensis</name>
    <dbReference type="NCBI Taxonomy" id="2650707"/>
    <lineage>
        <taxon>Eukaryota</taxon>
        <taxon>Fungi</taxon>
        <taxon>Fungi incertae sedis</taxon>
        <taxon>Zoopagomycota</taxon>
        <taxon>Kickxellomycotina</taxon>
        <taxon>Kickxellomycetes</taxon>
        <taxon>Kickxellales</taxon>
        <taxon>Kickxellaceae</taxon>
        <taxon>Coemansia</taxon>
    </lineage>
</organism>
<name>A0A9W8I109_9FUNG</name>